<organism evidence="1 2">
    <name type="scientific">Artomyces pyxidatus</name>
    <dbReference type="NCBI Taxonomy" id="48021"/>
    <lineage>
        <taxon>Eukaryota</taxon>
        <taxon>Fungi</taxon>
        <taxon>Dikarya</taxon>
        <taxon>Basidiomycota</taxon>
        <taxon>Agaricomycotina</taxon>
        <taxon>Agaricomycetes</taxon>
        <taxon>Russulales</taxon>
        <taxon>Auriscalpiaceae</taxon>
        <taxon>Artomyces</taxon>
    </lineage>
</organism>
<comment type="caution">
    <text evidence="1">The sequence shown here is derived from an EMBL/GenBank/DDBJ whole genome shotgun (WGS) entry which is preliminary data.</text>
</comment>
<reference evidence="1" key="1">
    <citation type="submission" date="2021-03" db="EMBL/GenBank/DDBJ databases">
        <authorList>
            <consortium name="DOE Joint Genome Institute"/>
            <person name="Ahrendt S."/>
            <person name="Looney B.P."/>
            <person name="Miyauchi S."/>
            <person name="Morin E."/>
            <person name="Drula E."/>
            <person name="Courty P.E."/>
            <person name="Chicoki N."/>
            <person name="Fauchery L."/>
            <person name="Kohler A."/>
            <person name="Kuo A."/>
            <person name="Labutti K."/>
            <person name="Pangilinan J."/>
            <person name="Lipzen A."/>
            <person name="Riley R."/>
            <person name="Andreopoulos W."/>
            <person name="He G."/>
            <person name="Johnson J."/>
            <person name="Barry K.W."/>
            <person name="Grigoriev I.V."/>
            <person name="Nagy L."/>
            <person name="Hibbett D."/>
            <person name="Henrissat B."/>
            <person name="Matheny P.B."/>
            <person name="Labbe J."/>
            <person name="Martin F."/>
        </authorList>
    </citation>
    <scope>NUCLEOTIDE SEQUENCE</scope>
    <source>
        <strain evidence="1">HHB10654</strain>
    </source>
</reference>
<gene>
    <name evidence="1" type="ORF">BV25DRAFT_1830419</name>
</gene>
<proteinExistence type="predicted"/>
<evidence type="ECO:0000313" key="2">
    <source>
        <dbReference type="Proteomes" id="UP000814140"/>
    </source>
</evidence>
<evidence type="ECO:0000313" key="1">
    <source>
        <dbReference type="EMBL" id="KAI0058063.1"/>
    </source>
</evidence>
<keyword evidence="2" id="KW-1185">Reference proteome</keyword>
<protein>
    <submittedName>
        <fullName evidence="1">Uncharacterized protein</fullName>
    </submittedName>
</protein>
<accession>A0ACB8SNL1</accession>
<name>A0ACB8SNL1_9AGAM</name>
<sequence>MQPSQWPPRFQPAGAPAYILVSGPAPAPSFAPAPPPEPIALPSALLQLPPAYNEMMTLIQDARTMHLATLEQHREIERYTTDLGEWLGEEAHFERAQVREVGTRVDQLKEEWERVKQRVRDAGEAQQAQPAVFPPPPGAFQQRGTVYSDDLYSSELSTSPVIPGADYRRRTPSTSESPVIPSPILRRF</sequence>
<dbReference type="EMBL" id="MU277239">
    <property type="protein sequence ID" value="KAI0058063.1"/>
    <property type="molecule type" value="Genomic_DNA"/>
</dbReference>
<reference evidence="1" key="2">
    <citation type="journal article" date="2022" name="New Phytol.">
        <title>Evolutionary transition to the ectomycorrhizal habit in the genomes of a hyperdiverse lineage of mushroom-forming fungi.</title>
        <authorList>
            <person name="Looney B."/>
            <person name="Miyauchi S."/>
            <person name="Morin E."/>
            <person name="Drula E."/>
            <person name="Courty P.E."/>
            <person name="Kohler A."/>
            <person name="Kuo A."/>
            <person name="LaButti K."/>
            <person name="Pangilinan J."/>
            <person name="Lipzen A."/>
            <person name="Riley R."/>
            <person name="Andreopoulos W."/>
            <person name="He G."/>
            <person name="Johnson J."/>
            <person name="Nolan M."/>
            <person name="Tritt A."/>
            <person name="Barry K.W."/>
            <person name="Grigoriev I.V."/>
            <person name="Nagy L.G."/>
            <person name="Hibbett D."/>
            <person name="Henrissat B."/>
            <person name="Matheny P.B."/>
            <person name="Labbe J."/>
            <person name="Martin F.M."/>
        </authorList>
    </citation>
    <scope>NUCLEOTIDE SEQUENCE</scope>
    <source>
        <strain evidence="1">HHB10654</strain>
    </source>
</reference>
<dbReference type="Proteomes" id="UP000814140">
    <property type="component" value="Unassembled WGS sequence"/>
</dbReference>